<sequence length="85" mass="9215">MIHRARALKEGAKLHKSRRQVALADGSIIDVPLACPHQGLPLDCEPDAHGVMICPWHGYRFDARTGQCLSGQISGWTNRAAGALD</sequence>
<dbReference type="GO" id="GO:0046872">
    <property type="term" value="F:metal ion binding"/>
    <property type="evidence" value="ECO:0007669"/>
    <property type="project" value="UniProtKB-KW"/>
</dbReference>
<keyword evidence="1" id="KW-0001">2Fe-2S</keyword>
<dbReference type="Proteomes" id="UP000503018">
    <property type="component" value="Chromosome"/>
</dbReference>
<accession>A0A6M4AXG2</accession>
<evidence type="ECO:0000256" key="2">
    <source>
        <dbReference type="ARBA" id="ARBA00022723"/>
    </source>
</evidence>
<evidence type="ECO:0000256" key="3">
    <source>
        <dbReference type="ARBA" id="ARBA00023004"/>
    </source>
</evidence>
<dbReference type="Pfam" id="PF00355">
    <property type="entry name" value="Rieske"/>
    <property type="match status" value="1"/>
</dbReference>
<dbReference type="SUPFAM" id="SSF50022">
    <property type="entry name" value="ISP domain"/>
    <property type="match status" value="1"/>
</dbReference>
<gene>
    <name evidence="6" type="ORF">GV829_08870</name>
</gene>
<keyword evidence="2" id="KW-0479">Metal-binding</keyword>
<dbReference type="PROSITE" id="PS51296">
    <property type="entry name" value="RIESKE"/>
    <property type="match status" value="1"/>
</dbReference>
<keyword evidence="3" id="KW-0408">Iron</keyword>
<evidence type="ECO:0000313" key="6">
    <source>
        <dbReference type="EMBL" id="QJQ33675.1"/>
    </source>
</evidence>
<organism evidence="6 7">
    <name type="scientific">Sphingomonas lacunae</name>
    <dbReference type="NCBI Taxonomy" id="2698828"/>
    <lineage>
        <taxon>Bacteria</taxon>
        <taxon>Pseudomonadati</taxon>
        <taxon>Pseudomonadota</taxon>
        <taxon>Alphaproteobacteria</taxon>
        <taxon>Sphingomonadales</taxon>
        <taxon>Sphingomonadaceae</taxon>
        <taxon>Sphingomonas</taxon>
    </lineage>
</organism>
<proteinExistence type="predicted"/>
<evidence type="ECO:0000256" key="1">
    <source>
        <dbReference type="ARBA" id="ARBA00022714"/>
    </source>
</evidence>
<dbReference type="Gene3D" id="2.102.10.10">
    <property type="entry name" value="Rieske [2Fe-2S] iron-sulphur domain"/>
    <property type="match status" value="1"/>
</dbReference>
<keyword evidence="7" id="KW-1185">Reference proteome</keyword>
<reference evidence="6 7" key="1">
    <citation type="submission" date="2020-01" db="EMBL/GenBank/DDBJ databases">
        <title>Sphingomonas sp. strain CSW-10.</title>
        <authorList>
            <person name="Chen W.-M."/>
        </authorList>
    </citation>
    <scope>NUCLEOTIDE SEQUENCE [LARGE SCALE GENOMIC DNA]</scope>
    <source>
        <strain evidence="6 7">CSW-10</strain>
    </source>
</reference>
<dbReference type="AlphaFoldDB" id="A0A6M4AXG2"/>
<keyword evidence="4" id="KW-0411">Iron-sulfur</keyword>
<dbReference type="EMBL" id="CP053015">
    <property type="protein sequence ID" value="QJQ33675.1"/>
    <property type="molecule type" value="Genomic_DNA"/>
</dbReference>
<evidence type="ECO:0000259" key="5">
    <source>
        <dbReference type="PROSITE" id="PS51296"/>
    </source>
</evidence>
<dbReference type="InterPro" id="IPR017941">
    <property type="entry name" value="Rieske_2Fe-2S"/>
</dbReference>
<name>A0A6M4AXG2_9SPHN</name>
<protein>
    <submittedName>
        <fullName evidence="6">Rieske 2Fe-2S domain-containing protein</fullName>
    </submittedName>
</protein>
<dbReference type="GO" id="GO:0051537">
    <property type="term" value="F:2 iron, 2 sulfur cluster binding"/>
    <property type="evidence" value="ECO:0007669"/>
    <property type="project" value="UniProtKB-KW"/>
</dbReference>
<dbReference type="KEGG" id="slan:GV829_08870"/>
<dbReference type="CDD" id="cd03467">
    <property type="entry name" value="Rieske"/>
    <property type="match status" value="1"/>
</dbReference>
<feature type="domain" description="Rieske" evidence="5">
    <location>
        <begin position="25"/>
        <end position="71"/>
    </location>
</feature>
<dbReference type="InterPro" id="IPR036922">
    <property type="entry name" value="Rieske_2Fe-2S_sf"/>
</dbReference>
<evidence type="ECO:0000256" key="4">
    <source>
        <dbReference type="ARBA" id="ARBA00023014"/>
    </source>
</evidence>
<evidence type="ECO:0000313" key="7">
    <source>
        <dbReference type="Proteomes" id="UP000503018"/>
    </source>
</evidence>